<dbReference type="EMBL" id="KN835293">
    <property type="protein sequence ID" value="KIK40710.1"/>
    <property type="molecule type" value="Genomic_DNA"/>
</dbReference>
<evidence type="ECO:0000313" key="1">
    <source>
        <dbReference type="EMBL" id="KIK40710.1"/>
    </source>
</evidence>
<dbReference type="InParanoid" id="A0A0C9ZSD1"/>
<protein>
    <submittedName>
        <fullName evidence="1">Uncharacterized protein</fullName>
    </submittedName>
</protein>
<sequence length="99" mass="10875">MQRTSLNCWSCGQSAAFVAVSRNLVTGHLYVGGRLALVNPALTYYSMKLRPAKSSSKGLLWTHRGLRARPARADPHRADAVDLPNSTYGVHSKLVMMSF</sequence>
<reference evidence="2" key="2">
    <citation type="submission" date="2015-01" db="EMBL/GenBank/DDBJ databases">
        <title>Evolutionary Origins and Diversification of the Mycorrhizal Mutualists.</title>
        <authorList>
            <consortium name="DOE Joint Genome Institute"/>
            <consortium name="Mycorrhizal Genomics Consortium"/>
            <person name="Kohler A."/>
            <person name="Kuo A."/>
            <person name="Nagy L.G."/>
            <person name="Floudas D."/>
            <person name="Copeland A."/>
            <person name="Barry K.W."/>
            <person name="Cichocki N."/>
            <person name="Veneault-Fourrey C."/>
            <person name="LaButti K."/>
            <person name="Lindquist E.A."/>
            <person name="Lipzen A."/>
            <person name="Lundell T."/>
            <person name="Morin E."/>
            <person name="Murat C."/>
            <person name="Riley R."/>
            <person name="Ohm R."/>
            <person name="Sun H."/>
            <person name="Tunlid A."/>
            <person name="Henrissat B."/>
            <person name="Grigoriev I.V."/>
            <person name="Hibbett D.S."/>
            <person name="Martin F."/>
        </authorList>
    </citation>
    <scope>NUCLEOTIDE SEQUENCE [LARGE SCALE GENOMIC DNA]</scope>
    <source>
        <strain evidence="2">UH-Slu-Lm8-n1</strain>
    </source>
</reference>
<name>A0A0C9ZSD1_9AGAM</name>
<organism evidence="1 2">
    <name type="scientific">Suillus luteus UH-Slu-Lm8-n1</name>
    <dbReference type="NCBI Taxonomy" id="930992"/>
    <lineage>
        <taxon>Eukaryota</taxon>
        <taxon>Fungi</taxon>
        <taxon>Dikarya</taxon>
        <taxon>Basidiomycota</taxon>
        <taxon>Agaricomycotina</taxon>
        <taxon>Agaricomycetes</taxon>
        <taxon>Agaricomycetidae</taxon>
        <taxon>Boletales</taxon>
        <taxon>Suillineae</taxon>
        <taxon>Suillaceae</taxon>
        <taxon>Suillus</taxon>
    </lineage>
</organism>
<accession>A0A0C9ZSD1</accession>
<dbReference type="AlphaFoldDB" id="A0A0C9ZSD1"/>
<dbReference type="HOGENOM" id="CLU_2321914_0_0_1"/>
<reference evidence="1 2" key="1">
    <citation type="submission" date="2014-04" db="EMBL/GenBank/DDBJ databases">
        <authorList>
            <consortium name="DOE Joint Genome Institute"/>
            <person name="Kuo A."/>
            <person name="Ruytinx J."/>
            <person name="Rineau F."/>
            <person name="Colpaert J."/>
            <person name="Kohler A."/>
            <person name="Nagy L.G."/>
            <person name="Floudas D."/>
            <person name="Copeland A."/>
            <person name="Barry K.W."/>
            <person name="Cichocki N."/>
            <person name="Veneault-Fourrey C."/>
            <person name="LaButti K."/>
            <person name="Lindquist E.A."/>
            <person name="Lipzen A."/>
            <person name="Lundell T."/>
            <person name="Morin E."/>
            <person name="Murat C."/>
            <person name="Sun H."/>
            <person name="Tunlid A."/>
            <person name="Henrissat B."/>
            <person name="Grigoriev I.V."/>
            <person name="Hibbett D.S."/>
            <person name="Martin F."/>
            <person name="Nordberg H.P."/>
            <person name="Cantor M.N."/>
            <person name="Hua S.X."/>
        </authorList>
    </citation>
    <scope>NUCLEOTIDE SEQUENCE [LARGE SCALE GENOMIC DNA]</scope>
    <source>
        <strain evidence="1 2">UH-Slu-Lm8-n1</strain>
    </source>
</reference>
<keyword evidence="2" id="KW-1185">Reference proteome</keyword>
<dbReference type="Proteomes" id="UP000054485">
    <property type="component" value="Unassembled WGS sequence"/>
</dbReference>
<proteinExistence type="predicted"/>
<evidence type="ECO:0000313" key="2">
    <source>
        <dbReference type="Proteomes" id="UP000054485"/>
    </source>
</evidence>
<gene>
    <name evidence="1" type="ORF">CY34DRAFT_254475</name>
</gene>